<organism evidence="2 3">
    <name type="scientific">Rhizodiscina lignyota</name>
    <dbReference type="NCBI Taxonomy" id="1504668"/>
    <lineage>
        <taxon>Eukaryota</taxon>
        <taxon>Fungi</taxon>
        <taxon>Dikarya</taxon>
        <taxon>Ascomycota</taxon>
        <taxon>Pezizomycotina</taxon>
        <taxon>Dothideomycetes</taxon>
        <taxon>Pleosporomycetidae</taxon>
        <taxon>Aulographales</taxon>
        <taxon>Rhizodiscinaceae</taxon>
        <taxon>Rhizodiscina</taxon>
    </lineage>
</organism>
<proteinExistence type="predicted"/>
<keyword evidence="3" id="KW-1185">Reference proteome</keyword>
<evidence type="ECO:0000313" key="3">
    <source>
        <dbReference type="Proteomes" id="UP000799772"/>
    </source>
</evidence>
<feature type="compositionally biased region" description="Low complexity" evidence="1">
    <location>
        <begin position="12"/>
        <end position="21"/>
    </location>
</feature>
<dbReference type="EMBL" id="ML978123">
    <property type="protein sequence ID" value="KAF2101633.1"/>
    <property type="molecule type" value="Genomic_DNA"/>
</dbReference>
<feature type="compositionally biased region" description="Polar residues" evidence="1">
    <location>
        <begin position="55"/>
        <end position="64"/>
    </location>
</feature>
<accession>A0A9P4ILT6</accession>
<feature type="compositionally biased region" description="Basic and acidic residues" evidence="1">
    <location>
        <begin position="1"/>
        <end position="10"/>
    </location>
</feature>
<protein>
    <submittedName>
        <fullName evidence="2">Uncharacterized protein</fullName>
    </submittedName>
</protein>
<name>A0A9P4ILT6_9PEZI</name>
<feature type="compositionally biased region" description="Basic residues" evidence="1">
    <location>
        <begin position="44"/>
        <end position="53"/>
    </location>
</feature>
<feature type="compositionally biased region" description="Basic residues" evidence="1">
    <location>
        <begin position="22"/>
        <end position="31"/>
    </location>
</feature>
<evidence type="ECO:0000313" key="2">
    <source>
        <dbReference type="EMBL" id="KAF2101633.1"/>
    </source>
</evidence>
<comment type="caution">
    <text evidence="2">The sequence shown here is derived from an EMBL/GenBank/DDBJ whole genome shotgun (WGS) entry which is preliminary data.</text>
</comment>
<dbReference type="Proteomes" id="UP000799772">
    <property type="component" value="Unassembled WGS sequence"/>
</dbReference>
<sequence>MSWEELEKVKAARTAKVQAAAGKKKRGRKPKNPTPEAEEATAGKKARGRKRKSPTTEVDTTTSGRAKVARVSEVSEPKAPVAWMSEVQDPASASTARSTEAQELAVQSLMVRMTEAQVAEDEIATRGMENYCFVLPLGSG</sequence>
<gene>
    <name evidence="2" type="ORF">NA57DRAFT_53587</name>
</gene>
<evidence type="ECO:0000256" key="1">
    <source>
        <dbReference type="SAM" id="MobiDB-lite"/>
    </source>
</evidence>
<dbReference type="AlphaFoldDB" id="A0A9P4ILT6"/>
<feature type="region of interest" description="Disordered" evidence="1">
    <location>
        <begin position="1"/>
        <end position="98"/>
    </location>
</feature>
<reference evidence="2" key="1">
    <citation type="journal article" date="2020" name="Stud. Mycol.">
        <title>101 Dothideomycetes genomes: a test case for predicting lifestyles and emergence of pathogens.</title>
        <authorList>
            <person name="Haridas S."/>
            <person name="Albert R."/>
            <person name="Binder M."/>
            <person name="Bloem J."/>
            <person name="Labutti K."/>
            <person name="Salamov A."/>
            <person name="Andreopoulos B."/>
            <person name="Baker S."/>
            <person name="Barry K."/>
            <person name="Bills G."/>
            <person name="Bluhm B."/>
            <person name="Cannon C."/>
            <person name="Castanera R."/>
            <person name="Culley D."/>
            <person name="Daum C."/>
            <person name="Ezra D."/>
            <person name="Gonzalez J."/>
            <person name="Henrissat B."/>
            <person name="Kuo A."/>
            <person name="Liang C."/>
            <person name="Lipzen A."/>
            <person name="Lutzoni F."/>
            <person name="Magnuson J."/>
            <person name="Mondo S."/>
            <person name="Nolan M."/>
            <person name="Ohm R."/>
            <person name="Pangilinan J."/>
            <person name="Park H.-J."/>
            <person name="Ramirez L."/>
            <person name="Alfaro M."/>
            <person name="Sun H."/>
            <person name="Tritt A."/>
            <person name="Yoshinaga Y."/>
            <person name="Zwiers L.-H."/>
            <person name="Turgeon B."/>
            <person name="Goodwin S."/>
            <person name="Spatafora J."/>
            <person name="Crous P."/>
            <person name="Grigoriev I."/>
        </authorList>
    </citation>
    <scope>NUCLEOTIDE SEQUENCE</scope>
    <source>
        <strain evidence="2">CBS 133067</strain>
    </source>
</reference>